<reference evidence="4 5" key="1">
    <citation type="submission" date="2018-11" db="EMBL/GenBank/DDBJ databases">
        <title>Genomes From Bacteria Associated with the Canine Oral Cavity: a Test Case for Automated Genome-Based Taxonomic Assignment.</title>
        <authorList>
            <person name="Coil D.A."/>
            <person name="Jospin G."/>
            <person name="Darling A.E."/>
            <person name="Wallis C."/>
            <person name="Davis I.J."/>
            <person name="Harris S."/>
            <person name="Eisen J.A."/>
            <person name="Holcombe L.J."/>
            <person name="O'Flynn C."/>
        </authorList>
    </citation>
    <scope>NUCLEOTIDE SEQUENCE [LARGE SCALE GENOMIC DNA]</scope>
    <source>
        <strain evidence="4 5">OH770</strain>
    </source>
</reference>
<dbReference type="Gene3D" id="3.40.50.12780">
    <property type="entry name" value="N-terminal domain of ligase-like"/>
    <property type="match status" value="1"/>
</dbReference>
<feature type="region of interest" description="Disordered" evidence="1">
    <location>
        <begin position="527"/>
        <end position="547"/>
    </location>
</feature>
<dbReference type="OrthoDB" id="9803968at2"/>
<dbReference type="InterPro" id="IPR042099">
    <property type="entry name" value="ANL_N_sf"/>
</dbReference>
<dbReference type="InterPro" id="IPR045851">
    <property type="entry name" value="AMP-bd_C_sf"/>
</dbReference>
<dbReference type="AlphaFoldDB" id="A0A3P1SEK8"/>
<protein>
    <submittedName>
        <fullName evidence="4">Long-chain fatty acid--CoA ligase</fullName>
    </submittedName>
</protein>
<dbReference type="InterPro" id="IPR020845">
    <property type="entry name" value="AMP-binding_CS"/>
</dbReference>
<comment type="caution">
    <text evidence="4">The sequence shown here is derived from an EMBL/GenBank/DDBJ whole genome shotgun (WGS) entry which is preliminary data.</text>
</comment>
<keyword evidence="4" id="KW-0436">Ligase</keyword>
<keyword evidence="5" id="KW-1185">Reference proteome</keyword>
<sequence length="547" mass="57738">MRAALQHPRRPSLIWADTGMTWDVATSAERVRQTATVLAARGVGAGERVVVCGPNSPWHFVVHVAGSWNHSVTVPLSPRLPAGQLLELLEDCAPALVITTDEVRALLSSAQRPPVEPLLEYAAMPASQASSGWGGPSLPCPVLTFEEFADEVAAATPVEGLPPACGEELAAIVYTSGSSGTPRGVELTHANLWWGSASFRDGFEYNPGTDVVGVCAPLSHIGGFNGTTLDAFSHGGTLVVFSGFDPELVLASVERYRVSQMFLVPIMCHLLVDAQARMGADLSSYRNPLIGGDAMSVDLEAKLRGIGLAPIHVWGMTETAGAGTMLAADVFAEHPGAIGQPFPYLDLRLVDAEGRAITAPNVIGEIEVSGPGVSDAYYRRPGDTEASRNGDWLRTGDLGTLDAQGFVHIVGRASRMIHTAAEMVPPRRVEEALRRLDSVADALVVGVDDERWGQIVGALLVPAAGITADMSGSGTGLSDGAALPDDSVLPNGSVLPDARALREALAGELAPWEQVRCVRWVDALPVTSTGKPDPTRARELLEDARKE</sequence>
<dbReference type="InterPro" id="IPR000873">
    <property type="entry name" value="AMP-dep_synth/lig_dom"/>
</dbReference>
<proteinExistence type="predicted"/>
<organism evidence="4 5">
    <name type="scientific">Schaalia canis</name>
    <dbReference type="NCBI Taxonomy" id="100469"/>
    <lineage>
        <taxon>Bacteria</taxon>
        <taxon>Bacillati</taxon>
        <taxon>Actinomycetota</taxon>
        <taxon>Actinomycetes</taxon>
        <taxon>Actinomycetales</taxon>
        <taxon>Actinomycetaceae</taxon>
        <taxon>Schaalia</taxon>
    </lineage>
</organism>
<gene>
    <name evidence="4" type="ORF">EII11_06835</name>
</gene>
<evidence type="ECO:0000313" key="4">
    <source>
        <dbReference type="EMBL" id="RRC95185.1"/>
    </source>
</evidence>
<dbReference type="GO" id="GO:0016878">
    <property type="term" value="F:acid-thiol ligase activity"/>
    <property type="evidence" value="ECO:0007669"/>
    <property type="project" value="UniProtKB-ARBA"/>
</dbReference>
<dbReference type="EMBL" id="RQZF01000006">
    <property type="protein sequence ID" value="RRC95185.1"/>
    <property type="molecule type" value="Genomic_DNA"/>
</dbReference>
<name>A0A3P1SEK8_9ACTO</name>
<evidence type="ECO:0000256" key="1">
    <source>
        <dbReference type="SAM" id="MobiDB-lite"/>
    </source>
</evidence>
<dbReference type="InterPro" id="IPR050237">
    <property type="entry name" value="ATP-dep_AMP-bd_enzyme"/>
</dbReference>
<dbReference type="Gene3D" id="3.30.300.30">
    <property type="match status" value="1"/>
</dbReference>
<dbReference type="Pfam" id="PF13193">
    <property type="entry name" value="AMP-binding_C"/>
    <property type="match status" value="1"/>
</dbReference>
<dbReference type="Pfam" id="PF00501">
    <property type="entry name" value="AMP-binding"/>
    <property type="match status" value="1"/>
</dbReference>
<dbReference type="PROSITE" id="PS00455">
    <property type="entry name" value="AMP_BINDING"/>
    <property type="match status" value="1"/>
</dbReference>
<evidence type="ECO:0000259" key="3">
    <source>
        <dbReference type="Pfam" id="PF13193"/>
    </source>
</evidence>
<dbReference type="PANTHER" id="PTHR43767:SF1">
    <property type="entry name" value="NONRIBOSOMAL PEPTIDE SYNTHASE PES1 (EUROFUNG)-RELATED"/>
    <property type="match status" value="1"/>
</dbReference>
<dbReference type="PANTHER" id="PTHR43767">
    <property type="entry name" value="LONG-CHAIN-FATTY-ACID--COA LIGASE"/>
    <property type="match status" value="1"/>
</dbReference>
<accession>A0A3P1SEK8</accession>
<evidence type="ECO:0000259" key="2">
    <source>
        <dbReference type="Pfam" id="PF00501"/>
    </source>
</evidence>
<feature type="domain" description="AMP-dependent synthetase/ligase" evidence="2">
    <location>
        <begin position="2"/>
        <end position="378"/>
    </location>
</feature>
<dbReference type="Proteomes" id="UP000280444">
    <property type="component" value="Unassembled WGS sequence"/>
</dbReference>
<feature type="compositionally biased region" description="Basic and acidic residues" evidence="1">
    <location>
        <begin position="533"/>
        <end position="547"/>
    </location>
</feature>
<dbReference type="InterPro" id="IPR025110">
    <property type="entry name" value="AMP-bd_C"/>
</dbReference>
<dbReference type="SUPFAM" id="SSF56801">
    <property type="entry name" value="Acetyl-CoA synthetase-like"/>
    <property type="match status" value="1"/>
</dbReference>
<evidence type="ECO:0000313" key="5">
    <source>
        <dbReference type="Proteomes" id="UP000280444"/>
    </source>
</evidence>
<feature type="domain" description="AMP-binding enzyme C-terminal" evidence="3">
    <location>
        <begin position="429"/>
        <end position="466"/>
    </location>
</feature>